<comment type="caution">
    <text evidence="2">The sequence shown here is derived from an EMBL/GenBank/DDBJ whole genome shotgun (WGS) entry which is preliminary data.</text>
</comment>
<evidence type="ECO:0000313" key="2">
    <source>
        <dbReference type="EMBL" id="OGG87925.1"/>
    </source>
</evidence>
<proteinExistence type="predicted"/>
<dbReference type="AlphaFoldDB" id="A0A1F6FQ08"/>
<protein>
    <recommendedName>
        <fullName evidence="1">HicB-like antitoxin of toxin-antitoxin system domain-containing protein</fullName>
    </recommendedName>
</protein>
<dbReference type="Gene3D" id="3.30.160.250">
    <property type="match status" value="1"/>
</dbReference>
<dbReference type="EMBL" id="MFMT01000035">
    <property type="protein sequence ID" value="OGG87925.1"/>
    <property type="molecule type" value="Genomic_DNA"/>
</dbReference>
<dbReference type="InterPro" id="IPR051404">
    <property type="entry name" value="TA_system_antitoxin"/>
</dbReference>
<reference evidence="2 3" key="1">
    <citation type="journal article" date="2016" name="Nat. Commun.">
        <title>Thousands of microbial genomes shed light on interconnected biogeochemical processes in an aquifer system.</title>
        <authorList>
            <person name="Anantharaman K."/>
            <person name="Brown C.T."/>
            <person name="Hug L.A."/>
            <person name="Sharon I."/>
            <person name="Castelle C.J."/>
            <person name="Probst A.J."/>
            <person name="Thomas B.C."/>
            <person name="Singh A."/>
            <person name="Wilkins M.J."/>
            <person name="Karaoz U."/>
            <person name="Brodie E.L."/>
            <person name="Williams K.H."/>
            <person name="Hubbard S.S."/>
            <person name="Banfield J.F."/>
        </authorList>
    </citation>
    <scope>NUCLEOTIDE SEQUENCE [LARGE SCALE GENOMIC DNA]</scope>
</reference>
<evidence type="ECO:0000259" key="1">
    <source>
        <dbReference type="Pfam" id="PF15919"/>
    </source>
</evidence>
<evidence type="ECO:0000313" key="3">
    <source>
        <dbReference type="Proteomes" id="UP000179230"/>
    </source>
</evidence>
<dbReference type="Proteomes" id="UP000179230">
    <property type="component" value="Unassembled WGS sequence"/>
</dbReference>
<dbReference type="PANTHER" id="PTHR34504:SF4">
    <property type="entry name" value="ANTITOXIN HICB"/>
    <property type="match status" value="1"/>
</dbReference>
<gene>
    <name evidence="2" type="ORF">A2592_01535</name>
</gene>
<dbReference type="SUPFAM" id="SSF143100">
    <property type="entry name" value="TTHA1013/TTHA0281-like"/>
    <property type="match status" value="1"/>
</dbReference>
<sequence>MKDFSSYSVVLTPAEEGGYTVTVPTIPGCFTEGDNLEEALANAREAIELCIEQLVANGEPVPTELIPSLISSVTISALPQHA</sequence>
<name>A0A1F6FQ08_9BACT</name>
<dbReference type="Pfam" id="PF15919">
    <property type="entry name" value="HicB_lk_antitox"/>
    <property type="match status" value="1"/>
</dbReference>
<organism evidence="2 3">
    <name type="scientific">Candidatus Kaiserbacteria bacterium RIFOXYD1_FULL_42_15</name>
    <dbReference type="NCBI Taxonomy" id="1798532"/>
    <lineage>
        <taxon>Bacteria</taxon>
        <taxon>Candidatus Kaiseribacteriota</taxon>
    </lineage>
</organism>
<dbReference type="InterPro" id="IPR031807">
    <property type="entry name" value="HicB-like"/>
</dbReference>
<feature type="domain" description="HicB-like antitoxin of toxin-antitoxin system" evidence="1">
    <location>
        <begin position="7"/>
        <end position="63"/>
    </location>
</feature>
<dbReference type="InterPro" id="IPR035069">
    <property type="entry name" value="TTHA1013/TTHA0281-like"/>
</dbReference>
<dbReference type="PANTHER" id="PTHR34504">
    <property type="entry name" value="ANTITOXIN HICB"/>
    <property type="match status" value="1"/>
</dbReference>
<accession>A0A1F6FQ08</accession>